<keyword evidence="11" id="KW-0229">DNA integration</keyword>
<feature type="compositionally biased region" description="Pro residues" evidence="17">
    <location>
        <begin position="162"/>
        <end position="175"/>
    </location>
</feature>
<dbReference type="InterPro" id="IPR001584">
    <property type="entry name" value="Integrase_cat-core"/>
</dbReference>
<feature type="non-terminal residue" evidence="21">
    <location>
        <position position="1"/>
    </location>
</feature>
<dbReference type="SUPFAM" id="SSF56672">
    <property type="entry name" value="DNA/RNA polymerases"/>
    <property type="match status" value="1"/>
</dbReference>
<evidence type="ECO:0000256" key="5">
    <source>
        <dbReference type="ARBA" id="ARBA00022723"/>
    </source>
</evidence>
<reference evidence="22" key="2">
    <citation type="submission" date="2015-01" db="EMBL/GenBank/DDBJ databases">
        <title>Evolutionary Origins and Diversification of the Mycorrhizal Mutualists.</title>
        <authorList>
            <consortium name="DOE Joint Genome Institute"/>
            <consortium name="Mycorrhizal Genomics Consortium"/>
            <person name="Kohler A."/>
            <person name="Kuo A."/>
            <person name="Nagy L.G."/>
            <person name="Floudas D."/>
            <person name="Copeland A."/>
            <person name="Barry K.W."/>
            <person name="Cichocki N."/>
            <person name="Veneault-Fourrey C."/>
            <person name="LaButti K."/>
            <person name="Lindquist E.A."/>
            <person name="Lipzen A."/>
            <person name="Lundell T."/>
            <person name="Morin E."/>
            <person name="Murat C."/>
            <person name="Riley R."/>
            <person name="Ohm R."/>
            <person name="Sun H."/>
            <person name="Tunlid A."/>
            <person name="Henrissat B."/>
            <person name="Grigoriev I.V."/>
            <person name="Hibbett D.S."/>
            <person name="Martin F."/>
        </authorList>
    </citation>
    <scope>NUCLEOTIDE SEQUENCE [LARGE SCALE GENOMIC DNA]</scope>
    <source>
        <strain evidence="22">Foug A</strain>
    </source>
</reference>
<dbReference type="Pfam" id="PF00078">
    <property type="entry name" value="RVT_1"/>
    <property type="match status" value="1"/>
</dbReference>
<organism evidence="21 22">
    <name type="scientific">Scleroderma citrinum Foug A</name>
    <dbReference type="NCBI Taxonomy" id="1036808"/>
    <lineage>
        <taxon>Eukaryota</taxon>
        <taxon>Fungi</taxon>
        <taxon>Dikarya</taxon>
        <taxon>Basidiomycota</taxon>
        <taxon>Agaricomycotina</taxon>
        <taxon>Agaricomycetes</taxon>
        <taxon>Agaricomycetidae</taxon>
        <taxon>Boletales</taxon>
        <taxon>Sclerodermatineae</taxon>
        <taxon>Sclerodermataceae</taxon>
        <taxon>Scleroderma</taxon>
    </lineage>
</organism>
<dbReference type="EMBL" id="KN822050">
    <property type="protein sequence ID" value="KIM61586.1"/>
    <property type="molecule type" value="Genomic_DNA"/>
</dbReference>
<dbReference type="GO" id="GO:0004190">
    <property type="term" value="F:aspartic-type endopeptidase activity"/>
    <property type="evidence" value="ECO:0007669"/>
    <property type="project" value="UniProtKB-KW"/>
</dbReference>
<dbReference type="Gene3D" id="2.40.50.40">
    <property type="match status" value="1"/>
</dbReference>
<dbReference type="Gene3D" id="3.30.420.10">
    <property type="entry name" value="Ribonuclease H-like superfamily/Ribonuclease H"/>
    <property type="match status" value="1"/>
</dbReference>
<evidence type="ECO:0000256" key="10">
    <source>
        <dbReference type="ARBA" id="ARBA00022884"/>
    </source>
</evidence>
<evidence type="ECO:0000256" key="4">
    <source>
        <dbReference type="ARBA" id="ARBA00022722"/>
    </source>
</evidence>
<evidence type="ECO:0000256" key="15">
    <source>
        <dbReference type="ARBA" id="ARBA00023172"/>
    </source>
</evidence>
<keyword evidence="22" id="KW-1185">Reference proteome</keyword>
<sequence>RGKKRVSSPLDSAQPGSCIDSGSAPMEAHLNASALSDPNALIPHVSVLSYNLENICALVDSGSTHCFVDLQFAHQNKFTTHTISPVTLRLFDGSSNFVITQAVDLSILFPATGDVTPMNFYLAPLDSECKIVLGHNWLTHFNPLIDWVLSSIEFRTFAGSLPVPPSTPSPDPPGKSVPGLPDRSDPGLVPSSPAPPSLAPSVDVLVCTPPHISLVNAVAFTRACKLEGSVKYQLQLRPSGEVKGRSSSTSPAPDLSSVPPEYCDYADVFSKAKASELPPHCNYDLKIDLEEGTSPPLGTLYSLSPVKLSALRTFIDKNLGTGFIRPTASSHAAPVLFVKKKDGSLWLCIDFRGLNKITKKDRYPLPLISNLLDSPSQAKIYSKVDLRHAYHLVRIAPGDEWKTAFHTRYGSYEWLVMPFGLTNAPAAFQRFVNTIFADMLDVCVVMYLDDILIYSGDMKSHQQHVREVLHRLRLHHLFAKLEKCKFHSDSIEYLGYCLSPEGLTMSLDKITTIADWPEPRKVKDIQLFLDFANFYHWFIFNYSDIMVPLTRLTWKDAPWNFSEECCCSFNALKHAFTTAPILTHFIPDTSITMETDASDYAAAGILSITCADGELHLVAFYSQTLTAPELNYDTHDKELLAIFEAFWTWRHYLEGSATPVDVITDHKNLEYFSTSKVLTRWQAWWSEFLSSFNLIICFRPGKLGAKPDTLTRRWDVYPKEGDSGYTRVNPQNLWPVFTQEQLANSLRATYLEFLVLRAVAIMDIETLHSDILTTLPSDPIAQAHVSDTAESRWSVDESGFLRLDQCIYVPDIEDLRLRVLRNKHDHPISGHYGQNRTMDLIRHKYTWPRIRTMVKDYVRSCTTCAQSKAPCHRPYGLLKQLPIPEKPWNSISMDFIEQLPSSSGFTAILVIIDWLSKQSIFIPTHDTITSSELTKLFLLHVFSKHGVPAHVISNRGTEFVSHFFRSLGKALDMRLHFTSSYHPEGDGQTKRANQTLKQYLRSYCNYQQDNCATTGVSPFFANKGYHPNISVYPERDMTSARAREYAVDLDSLHQYLHEEMANTQLRYQGPADAKRSPAPDFKVSNQVYVKAKYFRSTRPSKKLSEKNLGPYPIIAQVGSLSFTLCLPDSMRAVHPVFHVSQLEPAIPNTIPNRTQPPPPPVEVDGEPEFEISEILDSKIDRRHKTCKLLYLVWWSGYEGTDEETLWLLATELGNATELLDEYHSWYLDKPGPMAST</sequence>
<dbReference type="PROSITE" id="PS50013">
    <property type="entry name" value="CHROMO_2"/>
    <property type="match status" value="1"/>
</dbReference>
<evidence type="ECO:0000313" key="22">
    <source>
        <dbReference type="Proteomes" id="UP000053989"/>
    </source>
</evidence>
<keyword evidence="13" id="KW-0239">DNA-directed DNA polymerase</keyword>
<keyword evidence="2" id="KW-0808">Transferase</keyword>
<evidence type="ECO:0000256" key="2">
    <source>
        <dbReference type="ARBA" id="ARBA00022679"/>
    </source>
</evidence>
<dbReference type="InterPro" id="IPR000953">
    <property type="entry name" value="Chromo/chromo_shadow_dom"/>
</dbReference>
<keyword evidence="9" id="KW-0460">Magnesium</keyword>
<dbReference type="GO" id="GO:0006508">
    <property type="term" value="P:proteolysis"/>
    <property type="evidence" value="ECO:0007669"/>
    <property type="project" value="UniProtKB-KW"/>
</dbReference>
<accession>A0A0C3E0H8</accession>
<dbReference type="CDD" id="cd00303">
    <property type="entry name" value="retropepsin_like"/>
    <property type="match status" value="1"/>
</dbReference>
<keyword evidence="6" id="KW-0064">Aspartyl protease</keyword>
<evidence type="ECO:0000259" key="20">
    <source>
        <dbReference type="PROSITE" id="PS50994"/>
    </source>
</evidence>
<name>A0A0C3E0H8_9AGAM</name>
<keyword evidence="3" id="KW-0548">Nucleotidyltransferase</keyword>
<dbReference type="GO" id="GO:0004519">
    <property type="term" value="F:endonuclease activity"/>
    <property type="evidence" value="ECO:0007669"/>
    <property type="project" value="UniProtKB-KW"/>
</dbReference>
<evidence type="ECO:0000256" key="16">
    <source>
        <dbReference type="ARBA" id="ARBA00023268"/>
    </source>
</evidence>
<dbReference type="GO" id="GO:0003964">
    <property type="term" value="F:RNA-directed DNA polymerase activity"/>
    <property type="evidence" value="ECO:0007669"/>
    <property type="project" value="UniProtKB-KW"/>
</dbReference>
<evidence type="ECO:0000259" key="19">
    <source>
        <dbReference type="PROSITE" id="PS50878"/>
    </source>
</evidence>
<dbReference type="Pfam" id="PF08284">
    <property type="entry name" value="RVP_2"/>
    <property type="match status" value="1"/>
</dbReference>
<keyword evidence="4" id="KW-0540">Nuclease</keyword>
<keyword evidence="15" id="KW-0233">DNA recombination</keyword>
<evidence type="ECO:0000256" key="17">
    <source>
        <dbReference type="SAM" id="MobiDB-lite"/>
    </source>
</evidence>
<dbReference type="InterPro" id="IPR036397">
    <property type="entry name" value="RNaseH_sf"/>
</dbReference>
<dbReference type="GO" id="GO:0003723">
    <property type="term" value="F:RNA binding"/>
    <property type="evidence" value="ECO:0007669"/>
    <property type="project" value="UniProtKB-KW"/>
</dbReference>
<dbReference type="PANTHER" id="PTHR37984">
    <property type="entry name" value="PROTEIN CBG26694"/>
    <property type="match status" value="1"/>
</dbReference>
<gene>
    <name evidence="21" type="ORF">SCLCIDRAFT_121610</name>
</gene>
<feature type="domain" description="Reverse transcriptase" evidence="19">
    <location>
        <begin position="319"/>
        <end position="498"/>
    </location>
</feature>
<keyword evidence="1" id="KW-0645">Protease</keyword>
<evidence type="ECO:0000256" key="9">
    <source>
        <dbReference type="ARBA" id="ARBA00022842"/>
    </source>
</evidence>
<keyword evidence="5" id="KW-0479">Metal-binding</keyword>
<dbReference type="FunCoup" id="A0A0C3E0H8">
    <property type="interactions" value="2"/>
</dbReference>
<dbReference type="CDD" id="cd09274">
    <property type="entry name" value="RNase_HI_RT_Ty3"/>
    <property type="match status" value="1"/>
</dbReference>
<dbReference type="PANTHER" id="PTHR37984:SF5">
    <property type="entry name" value="PROTEIN NYNRIN-LIKE"/>
    <property type="match status" value="1"/>
</dbReference>
<dbReference type="InterPro" id="IPR000477">
    <property type="entry name" value="RT_dom"/>
</dbReference>
<keyword evidence="8" id="KW-0378">Hydrolase</keyword>
<dbReference type="CDD" id="cd01647">
    <property type="entry name" value="RT_LTR"/>
    <property type="match status" value="1"/>
</dbReference>
<feature type="domain" description="Integrase catalytic" evidence="20">
    <location>
        <begin position="883"/>
        <end position="1003"/>
    </location>
</feature>
<dbReference type="InterPro" id="IPR043502">
    <property type="entry name" value="DNA/RNA_pol_sf"/>
</dbReference>
<dbReference type="InterPro" id="IPR016197">
    <property type="entry name" value="Chromo-like_dom_sf"/>
</dbReference>
<keyword evidence="14" id="KW-0238">DNA-binding</keyword>
<dbReference type="InterPro" id="IPR012337">
    <property type="entry name" value="RNaseH-like_sf"/>
</dbReference>
<dbReference type="FunFam" id="3.30.70.270:FF:000020">
    <property type="entry name" value="Transposon Tf2-6 polyprotein-like Protein"/>
    <property type="match status" value="1"/>
</dbReference>
<evidence type="ECO:0000256" key="14">
    <source>
        <dbReference type="ARBA" id="ARBA00023125"/>
    </source>
</evidence>
<dbReference type="SUPFAM" id="SSF54160">
    <property type="entry name" value="Chromo domain-like"/>
    <property type="match status" value="1"/>
</dbReference>
<evidence type="ECO:0000256" key="11">
    <source>
        <dbReference type="ARBA" id="ARBA00022908"/>
    </source>
</evidence>
<reference evidence="21 22" key="1">
    <citation type="submission" date="2014-04" db="EMBL/GenBank/DDBJ databases">
        <authorList>
            <consortium name="DOE Joint Genome Institute"/>
            <person name="Kuo A."/>
            <person name="Kohler A."/>
            <person name="Nagy L.G."/>
            <person name="Floudas D."/>
            <person name="Copeland A."/>
            <person name="Barry K.W."/>
            <person name="Cichocki N."/>
            <person name="Veneault-Fourrey C."/>
            <person name="LaButti K."/>
            <person name="Lindquist E.A."/>
            <person name="Lipzen A."/>
            <person name="Lundell T."/>
            <person name="Morin E."/>
            <person name="Murat C."/>
            <person name="Sun H."/>
            <person name="Tunlid A."/>
            <person name="Henrissat B."/>
            <person name="Grigoriev I.V."/>
            <person name="Hibbett D.S."/>
            <person name="Martin F."/>
            <person name="Nordberg H.P."/>
            <person name="Cantor M.N."/>
            <person name="Hua S.X."/>
        </authorList>
    </citation>
    <scope>NUCLEOTIDE SEQUENCE [LARGE SCALE GENOMIC DNA]</scope>
    <source>
        <strain evidence="21 22">Foug A</strain>
    </source>
</reference>
<dbReference type="Pfam" id="PF17919">
    <property type="entry name" value="RT_RNaseH_2"/>
    <property type="match status" value="1"/>
</dbReference>
<dbReference type="PROSITE" id="PS50878">
    <property type="entry name" value="RT_POL"/>
    <property type="match status" value="1"/>
</dbReference>
<dbReference type="InterPro" id="IPR043128">
    <property type="entry name" value="Rev_trsase/Diguanyl_cyclase"/>
</dbReference>
<evidence type="ECO:0000256" key="8">
    <source>
        <dbReference type="ARBA" id="ARBA00022801"/>
    </source>
</evidence>
<dbReference type="GO" id="GO:0046872">
    <property type="term" value="F:metal ion binding"/>
    <property type="evidence" value="ECO:0007669"/>
    <property type="project" value="UniProtKB-KW"/>
</dbReference>
<dbReference type="STRING" id="1036808.A0A0C3E0H8"/>
<dbReference type="PROSITE" id="PS50994">
    <property type="entry name" value="INTEGRASE"/>
    <property type="match status" value="1"/>
</dbReference>
<evidence type="ECO:0000256" key="6">
    <source>
        <dbReference type="ARBA" id="ARBA00022750"/>
    </source>
</evidence>
<evidence type="ECO:0000313" key="21">
    <source>
        <dbReference type="EMBL" id="KIM61586.1"/>
    </source>
</evidence>
<keyword evidence="10" id="KW-0694">RNA-binding</keyword>
<feature type="region of interest" description="Disordered" evidence="17">
    <location>
        <begin position="162"/>
        <end position="195"/>
    </location>
</feature>
<dbReference type="GO" id="GO:0003677">
    <property type="term" value="F:DNA binding"/>
    <property type="evidence" value="ECO:0007669"/>
    <property type="project" value="UniProtKB-KW"/>
</dbReference>
<evidence type="ECO:0000256" key="13">
    <source>
        <dbReference type="ARBA" id="ARBA00022932"/>
    </source>
</evidence>
<dbReference type="Gene3D" id="3.10.10.10">
    <property type="entry name" value="HIV Type 1 Reverse Transcriptase, subunit A, domain 1"/>
    <property type="match status" value="1"/>
</dbReference>
<dbReference type="Gene3D" id="1.10.340.70">
    <property type="match status" value="1"/>
</dbReference>
<dbReference type="Proteomes" id="UP000053989">
    <property type="component" value="Unassembled WGS sequence"/>
</dbReference>
<dbReference type="InterPro" id="IPR056924">
    <property type="entry name" value="SH3_Tf2-1"/>
</dbReference>
<evidence type="ECO:0000256" key="7">
    <source>
        <dbReference type="ARBA" id="ARBA00022759"/>
    </source>
</evidence>
<dbReference type="AlphaFoldDB" id="A0A0C3E0H8"/>
<dbReference type="InterPro" id="IPR050951">
    <property type="entry name" value="Retrovirus_Pol_polyprotein"/>
</dbReference>
<keyword evidence="16" id="KW-0511">Multifunctional enzyme</keyword>
<dbReference type="InParanoid" id="A0A0C3E0H8"/>
<dbReference type="Gene3D" id="2.40.70.10">
    <property type="entry name" value="Acid Proteases"/>
    <property type="match status" value="1"/>
</dbReference>
<evidence type="ECO:0000259" key="18">
    <source>
        <dbReference type="PROSITE" id="PS50013"/>
    </source>
</evidence>
<dbReference type="InterPro" id="IPR041588">
    <property type="entry name" value="Integrase_H2C2"/>
</dbReference>
<dbReference type="Pfam" id="PF24626">
    <property type="entry name" value="SH3_Tf2-1"/>
    <property type="match status" value="1"/>
</dbReference>
<dbReference type="GO" id="GO:0015074">
    <property type="term" value="P:DNA integration"/>
    <property type="evidence" value="ECO:0007669"/>
    <property type="project" value="UniProtKB-KW"/>
</dbReference>
<dbReference type="GO" id="GO:0006338">
    <property type="term" value="P:chromatin remodeling"/>
    <property type="evidence" value="ECO:0007669"/>
    <property type="project" value="UniProtKB-ARBA"/>
</dbReference>
<dbReference type="GO" id="GO:0003887">
    <property type="term" value="F:DNA-directed DNA polymerase activity"/>
    <property type="evidence" value="ECO:0007669"/>
    <property type="project" value="UniProtKB-KW"/>
</dbReference>
<dbReference type="OrthoDB" id="3341476at2759"/>
<dbReference type="GO" id="GO:0006310">
    <property type="term" value="P:DNA recombination"/>
    <property type="evidence" value="ECO:0007669"/>
    <property type="project" value="UniProtKB-KW"/>
</dbReference>
<proteinExistence type="predicted"/>
<evidence type="ECO:0000256" key="1">
    <source>
        <dbReference type="ARBA" id="ARBA00022670"/>
    </source>
</evidence>
<dbReference type="InterPro" id="IPR021109">
    <property type="entry name" value="Peptidase_aspartic_dom_sf"/>
</dbReference>
<keyword evidence="12" id="KW-0695">RNA-directed DNA polymerase</keyword>
<evidence type="ECO:0000256" key="12">
    <source>
        <dbReference type="ARBA" id="ARBA00022918"/>
    </source>
</evidence>
<dbReference type="InterPro" id="IPR041577">
    <property type="entry name" value="RT_RNaseH_2"/>
</dbReference>
<dbReference type="Gene3D" id="3.30.70.270">
    <property type="match status" value="2"/>
</dbReference>
<dbReference type="HOGENOM" id="CLU_000384_38_1_1"/>
<dbReference type="Pfam" id="PF00665">
    <property type="entry name" value="rve"/>
    <property type="match status" value="1"/>
</dbReference>
<dbReference type="Pfam" id="PF17921">
    <property type="entry name" value="Integrase_H2C2"/>
    <property type="match status" value="1"/>
</dbReference>
<dbReference type="SUPFAM" id="SSF53098">
    <property type="entry name" value="Ribonuclease H-like"/>
    <property type="match status" value="1"/>
</dbReference>
<dbReference type="GO" id="GO:0005634">
    <property type="term" value="C:nucleus"/>
    <property type="evidence" value="ECO:0007669"/>
    <property type="project" value="UniProtKB-ARBA"/>
</dbReference>
<evidence type="ECO:0000256" key="3">
    <source>
        <dbReference type="ARBA" id="ARBA00022695"/>
    </source>
</evidence>
<feature type="domain" description="Chromo" evidence="18">
    <location>
        <begin position="1169"/>
        <end position="1234"/>
    </location>
</feature>
<protein>
    <submittedName>
        <fullName evidence="21">Uncharacterized protein</fullName>
    </submittedName>
</protein>
<keyword evidence="7" id="KW-0255">Endonuclease</keyword>